<evidence type="ECO:0000256" key="2">
    <source>
        <dbReference type="ARBA" id="ARBA00022670"/>
    </source>
</evidence>
<evidence type="ECO:0000256" key="5">
    <source>
        <dbReference type="ARBA" id="ARBA00023180"/>
    </source>
</evidence>
<keyword evidence="2" id="KW-0645">Protease</keyword>
<evidence type="ECO:0000256" key="3">
    <source>
        <dbReference type="ARBA" id="ARBA00022729"/>
    </source>
</evidence>
<keyword evidence="5" id="KW-0325">Glycoprotein</keyword>
<keyword evidence="4" id="KW-0378">Hydrolase</keyword>
<dbReference type="InterPro" id="IPR042269">
    <property type="entry name" value="Ser_carbopepase_S28_SKS"/>
</dbReference>
<dbReference type="Proteomes" id="UP000515151">
    <property type="component" value="Chromosome 6"/>
</dbReference>
<dbReference type="Pfam" id="PF05577">
    <property type="entry name" value="Peptidase_S28"/>
    <property type="match status" value="1"/>
</dbReference>
<reference evidence="7" key="1">
    <citation type="journal article" date="2020" name="Plant Biotechnol. J.">
        <title>The pomegranate (Punica granatum L.) draft genome dissects genetic divergence between soft- and hard-seeded cultivars.</title>
        <authorList>
            <person name="Luo X."/>
            <person name="Li H."/>
            <person name="Wu Z."/>
            <person name="Yao W."/>
            <person name="Zhao P."/>
            <person name="Cao D."/>
            <person name="Yu H."/>
            <person name="Li K."/>
            <person name="Poudel K."/>
            <person name="Zhao D."/>
            <person name="Zhang F."/>
            <person name="Xia X."/>
            <person name="Chen L."/>
            <person name="Wang Q."/>
            <person name="Jing D."/>
            <person name="Cao S."/>
        </authorList>
    </citation>
    <scope>NUCLEOTIDE SEQUENCE [LARGE SCALE GENOMIC DNA]</scope>
    <source>
        <strain evidence="7">cv. Tunisia</strain>
    </source>
</reference>
<name>A0A6P8E5V0_PUNGR</name>
<dbReference type="PANTHER" id="PTHR11010">
    <property type="entry name" value="PROTEASE S28 PRO-X CARBOXYPEPTIDASE-RELATED"/>
    <property type="match status" value="1"/>
</dbReference>
<evidence type="ECO:0000256" key="1">
    <source>
        <dbReference type="ARBA" id="ARBA00011079"/>
    </source>
</evidence>
<dbReference type="GO" id="GO:0008239">
    <property type="term" value="F:dipeptidyl-peptidase activity"/>
    <property type="evidence" value="ECO:0007669"/>
    <property type="project" value="TreeGrafter"/>
</dbReference>
<feature type="chain" id="PRO_5027537094" evidence="6">
    <location>
        <begin position="27"/>
        <end position="506"/>
    </location>
</feature>
<comment type="similarity">
    <text evidence="1">Belongs to the peptidase S28 family.</text>
</comment>
<dbReference type="SUPFAM" id="SSF53474">
    <property type="entry name" value="alpha/beta-Hydrolases"/>
    <property type="match status" value="1"/>
</dbReference>
<accession>A0A6P8E5V0</accession>
<sequence length="506" mass="56983">MMSSSSYCWAPNLLLLLTISSHFAFATPSSYIPPLRTVSESFRHVRVNYDFLPSDVHTFFFNQTLDHFSFRPESYTTFRQKYVINFKYWGGANSSAPIFAYLGEEAPISSDIPIIGFLPDNAPQFKALIVYIEHRFYGESIPYGLSLEEALESPETRGYFSSAQALADYAEILIHIKGKLHAKNSPIIVMGGSYGGMLASWFRLKYPHIAYGALASSAPILLLNNFVPHFGYYSIVSKDFRETSETCYQTIKESWSEIDRVASEPNGLSELSKIFNTCKPLQDVNELKRYLEYEYASSAQYNDPHTKPVAHICDGINNSNGSSSVLSKVFSGLVALKRNQSSMPVPPCFVNPPVNISQTIIGWDWQECSEIVYALARSNDTMFEPYVPSLQSYIDGCNASYGVVPRPHWIPTSFGGQDMESVLRHFTSNIIFSNGLVDPYSNGGVLEDLSRTVRAVYTVHGSHCLDLLPSVKGDPYWLVNQRKTEVGIIRRWINKYYAELKTLRDA</sequence>
<dbReference type="GeneID" id="116211585"/>
<proteinExistence type="inferred from homology"/>
<gene>
    <name evidence="8" type="primary">LOC116211585</name>
</gene>
<protein>
    <submittedName>
        <fullName evidence="8">Lysosomal Pro-X carboxypeptidase-like</fullName>
    </submittedName>
</protein>
<keyword evidence="3 6" id="KW-0732">Signal</keyword>
<evidence type="ECO:0000313" key="7">
    <source>
        <dbReference type="Proteomes" id="UP000515151"/>
    </source>
</evidence>
<dbReference type="InterPro" id="IPR029058">
    <property type="entry name" value="AB_hydrolase_fold"/>
</dbReference>
<feature type="signal peptide" evidence="6">
    <location>
        <begin position="1"/>
        <end position="26"/>
    </location>
</feature>
<evidence type="ECO:0000313" key="8">
    <source>
        <dbReference type="RefSeq" id="XP_031401894.1"/>
    </source>
</evidence>
<dbReference type="GO" id="GO:0070008">
    <property type="term" value="F:serine-type exopeptidase activity"/>
    <property type="evidence" value="ECO:0007669"/>
    <property type="project" value="InterPro"/>
</dbReference>
<dbReference type="InterPro" id="IPR008758">
    <property type="entry name" value="Peptidase_S28"/>
</dbReference>
<reference evidence="8" key="2">
    <citation type="submission" date="2025-08" db="UniProtKB">
        <authorList>
            <consortium name="RefSeq"/>
        </authorList>
    </citation>
    <scope>IDENTIFICATION</scope>
    <source>
        <tissue evidence="8">Leaf</tissue>
    </source>
</reference>
<keyword evidence="7" id="KW-1185">Reference proteome</keyword>
<dbReference type="PANTHER" id="PTHR11010:SF96">
    <property type="entry name" value="LYSOSOMAL PRO-X CARBOXYPEPTIDASE-LIKE ISOFORM X1"/>
    <property type="match status" value="1"/>
</dbReference>
<dbReference type="RefSeq" id="XP_031401894.1">
    <property type="nucleotide sequence ID" value="XM_031546034.1"/>
</dbReference>
<dbReference type="AlphaFoldDB" id="A0A6P8E5V0"/>
<dbReference type="Gene3D" id="3.40.50.1820">
    <property type="entry name" value="alpha/beta hydrolase"/>
    <property type="match status" value="1"/>
</dbReference>
<evidence type="ECO:0000256" key="4">
    <source>
        <dbReference type="ARBA" id="ARBA00022801"/>
    </source>
</evidence>
<dbReference type="GO" id="GO:0006508">
    <property type="term" value="P:proteolysis"/>
    <property type="evidence" value="ECO:0007669"/>
    <property type="project" value="UniProtKB-KW"/>
</dbReference>
<dbReference type="OrthoDB" id="2130629at2759"/>
<organism evidence="7 8">
    <name type="scientific">Punica granatum</name>
    <name type="common">Pomegranate</name>
    <dbReference type="NCBI Taxonomy" id="22663"/>
    <lineage>
        <taxon>Eukaryota</taxon>
        <taxon>Viridiplantae</taxon>
        <taxon>Streptophyta</taxon>
        <taxon>Embryophyta</taxon>
        <taxon>Tracheophyta</taxon>
        <taxon>Spermatophyta</taxon>
        <taxon>Magnoliopsida</taxon>
        <taxon>eudicotyledons</taxon>
        <taxon>Gunneridae</taxon>
        <taxon>Pentapetalae</taxon>
        <taxon>rosids</taxon>
        <taxon>malvids</taxon>
        <taxon>Myrtales</taxon>
        <taxon>Lythraceae</taxon>
        <taxon>Punica</taxon>
    </lineage>
</organism>
<dbReference type="Gene3D" id="1.20.120.980">
    <property type="entry name" value="Serine carboxypeptidase S28, SKS domain"/>
    <property type="match status" value="1"/>
</dbReference>
<evidence type="ECO:0000256" key="6">
    <source>
        <dbReference type="SAM" id="SignalP"/>
    </source>
</evidence>